<evidence type="ECO:0000313" key="8">
    <source>
        <dbReference type="Proteomes" id="UP000288716"/>
    </source>
</evidence>
<evidence type="ECO:0000313" key="7">
    <source>
        <dbReference type="EMBL" id="RWS28369.1"/>
    </source>
</evidence>
<feature type="domain" description="PHD-type" evidence="6">
    <location>
        <begin position="485"/>
        <end position="535"/>
    </location>
</feature>
<gene>
    <name evidence="7" type="ORF">B4U80_05840</name>
</gene>
<feature type="compositionally biased region" description="Polar residues" evidence="5">
    <location>
        <begin position="152"/>
        <end position="169"/>
    </location>
</feature>
<feature type="compositionally biased region" description="Low complexity" evidence="5">
    <location>
        <begin position="266"/>
        <end position="283"/>
    </location>
</feature>
<feature type="domain" description="PHD-type" evidence="6">
    <location>
        <begin position="351"/>
        <end position="401"/>
    </location>
</feature>
<evidence type="ECO:0000259" key="6">
    <source>
        <dbReference type="PROSITE" id="PS50016"/>
    </source>
</evidence>
<feature type="compositionally biased region" description="Polar residues" evidence="5">
    <location>
        <begin position="101"/>
        <end position="128"/>
    </location>
</feature>
<dbReference type="SUPFAM" id="SSF57903">
    <property type="entry name" value="FYVE/PHD zinc finger"/>
    <property type="match status" value="2"/>
</dbReference>
<evidence type="ECO:0000256" key="2">
    <source>
        <dbReference type="ARBA" id="ARBA00022771"/>
    </source>
</evidence>
<organism evidence="7 8">
    <name type="scientific">Leptotrombidium deliense</name>
    <dbReference type="NCBI Taxonomy" id="299467"/>
    <lineage>
        <taxon>Eukaryota</taxon>
        <taxon>Metazoa</taxon>
        <taxon>Ecdysozoa</taxon>
        <taxon>Arthropoda</taxon>
        <taxon>Chelicerata</taxon>
        <taxon>Arachnida</taxon>
        <taxon>Acari</taxon>
        <taxon>Acariformes</taxon>
        <taxon>Trombidiformes</taxon>
        <taxon>Prostigmata</taxon>
        <taxon>Anystina</taxon>
        <taxon>Parasitengona</taxon>
        <taxon>Trombiculoidea</taxon>
        <taxon>Trombiculidae</taxon>
        <taxon>Leptotrombidium</taxon>
    </lineage>
</organism>
<dbReference type="VEuPathDB" id="VectorBase:LDEU003672"/>
<comment type="caution">
    <text evidence="7">The sequence shown here is derived from an EMBL/GenBank/DDBJ whole genome shotgun (WGS) entry which is preliminary data.</text>
</comment>
<dbReference type="STRING" id="299467.A0A443SLI0"/>
<feature type="compositionally biased region" description="Polar residues" evidence="5">
    <location>
        <begin position="70"/>
        <end position="80"/>
    </location>
</feature>
<feature type="compositionally biased region" description="Basic residues" evidence="5">
    <location>
        <begin position="214"/>
        <end position="224"/>
    </location>
</feature>
<feature type="region of interest" description="Disordered" evidence="5">
    <location>
        <begin position="452"/>
        <end position="475"/>
    </location>
</feature>
<dbReference type="InterPro" id="IPR013083">
    <property type="entry name" value="Znf_RING/FYVE/PHD"/>
</dbReference>
<dbReference type="InterPro" id="IPR019786">
    <property type="entry name" value="Zinc_finger_PHD-type_CS"/>
</dbReference>
<dbReference type="PROSITE" id="PS50016">
    <property type="entry name" value="ZF_PHD_2"/>
    <property type="match status" value="2"/>
</dbReference>
<dbReference type="PROSITE" id="PS01359">
    <property type="entry name" value="ZF_PHD_1"/>
    <property type="match status" value="2"/>
</dbReference>
<keyword evidence="1" id="KW-0479">Metal-binding</keyword>
<dbReference type="GO" id="GO:0005669">
    <property type="term" value="C:transcription factor TFIID complex"/>
    <property type="evidence" value="ECO:0007669"/>
    <property type="project" value="TreeGrafter"/>
</dbReference>
<keyword evidence="3" id="KW-0862">Zinc</keyword>
<evidence type="ECO:0000256" key="3">
    <source>
        <dbReference type="ARBA" id="ARBA00022833"/>
    </source>
</evidence>
<proteinExistence type="predicted"/>
<feature type="compositionally biased region" description="Acidic residues" evidence="5">
    <location>
        <begin position="243"/>
        <end position="253"/>
    </location>
</feature>
<dbReference type="InterPro" id="IPR019787">
    <property type="entry name" value="Znf_PHD-finger"/>
</dbReference>
<protein>
    <recommendedName>
        <fullName evidence="6">PHD-type domain-containing protein</fullName>
    </recommendedName>
</protein>
<sequence>MVKDEPAAIIPKDIYNFNDDASNSSVNDVLKLNSPPANRSQEDDKEAAKILVSLSEEKKAKKSSPKKPTISLNSPPNSTKQQNANSFQSSFSSNSFPKVSPGTTPLSPTGNLFNPFSNLSTGTPISSVPTPPLFTKGEPAAYPKPPVLFKPSSFSPVNRSDSGFESSANVYGHGAHFENNSLNSGIIPPKPPIKTLAEKKALPDITLPLSLPKKERKDKRKKEKTIRDEKKEKVKKPKKLDVSEEFSDEEVKDEDVVLPKLTVKISGGTSSATPSPSSTASSTKIVIQGGTPPISPGIKKDKKIVDDKDKKDKKKRKNSLREKALSKSLTDAASCTVITETISTGENGGKLWICPACKTPDDGTPMIGCDECDDWYHWVCVGIKVPPKDEDSWFCDRCIAKQQQIVHKLENKKCKDKRLKDNKRHCDHDEDEIEDSVNESLKTPTLVPKIEKKLKTSTGKGRGRPPKNPPLISRLVEDNEPEEKVWVCPQCEKEDDGTPMIGCDGCEDWYHWICVGIIVKPKAEEVWLCPRCKKKKKTATASKVK</sequence>
<dbReference type="InterPro" id="IPR011011">
    <property type="entry name" value="Znf_FYVE_PHD"/>
</dbReference>
<dbReference type="Proteomes" id="UP000288716">
    <property type="component" value="Unassembled WGS sequence"/>
</dbReference>
<reference evidence="7 8" key="1">
    <citation type="journal article" date="2018" name="Gigascience">
        <title>Genomes of trombidid mites reveal novel predicted allergens and laterally-transferred genes associated with secondary metabolism.</title>
        <authorList>
            <person name="Dong X."/>
            <person name="Chaisiri K."/>
            <person name="Xia D."/>
            <person name="Armstrong S.D."/>
            <person name="Fang Y."/>
            <person name="Donnelly M.J."/>
            <person name="Kadowaki T."/>
            <person name="McGarry J.W."/>
            <person name="Darby A.C."/>
            <person name="Makepeace B.L."/>
        </authorList>
    </citation>
    <scope>NUCLEOTIDE SEQUENCE [LARGE SCALE GENOMIC DNA]</scope>
    <source>
        <strain evidence="7">UoL-UT</strain>
    </source>
</reference>
<keyword evidence="2 4" id="KW-0863">Zinc-finger</keyword>
<dbReference type="SMART" id="SM00249">
    <property type="entry name" value="PHD"/>
    <property type="match status" value="2"/>
</dbReference>
<dbReference type="Pfam" id="PF00628">
    <property type="entry name" value="PHD"/>
    <property type="match status" value="2"/>
</dbReference>
<evidence type="ECO:0000256" key="4">
    <source>
        <dbReference type="PROSITE-ProRule" id="PRU00146"/>
    </source>
</evidence>
<evidence type="ECO:0000256" key="5">
    <source>
        <dbReference type="SAM" id="MobiDB-lite"/>
    </source>
</evidence>
<name>A0A443SLI0_9ACAR</name>
<dbReference type="GO" id="GO:0008270">
    <property type="term" value="F:zinc ion binding"/>
    <property type="evidence" value="ECO:0007669"/>
    <property type="project" value="UniProtKB-KW"/>
</dbReference>
<dbReference type="GO" id="GO:0002039">
    <property type="term" value="F:p53 binding"/>
    <property type="evidence" value="ECO:0007669"/>
    <property type="project" value="TreeGrafter"/>
</dbReference>
<feature type="region of interest" description="Disordered" evidence="5">
    <location>
        <begin position="16"/>
        <end position="323"/>
    </location>
</feature>
<dbReference type="PANTHER" id="PTHR46452">
    <property type="entry name" value="TRANSCRIPTION INITIATION FACTOR TFIID SUBUNIT 3"/>
    <property type="match status" value="1"/>
</dbReference>
<dbReference type="InterPro" id="IPR001965">
    <property type="entry name" value="Znf_PHD"/>
</dbReference>
<dbReference type="PANTHER" id="PTHR46452:SF1">
    <property type="entry name" value="TRANSCRIPTION INITIATION FACTOR TFIID SUBUNIT 3"/>
    <property type="match status" value="1"/>
</dbReference>
<dbReference type="GO" id="GO:0045944">
    <property type="term" value="P:positive regulation of transcription by RNA polymerase II"/>
    <property type="evidence" value="ECO:0007669"/>
    <property type="project" value="TreeGrafter"/>
</dbReference>
<dbReference type="AlphaFoldDB" id="A0A443SLI0"/>
<keyword evidence="8" id="KW-1185">Reference proteome</keyword>
<evidence type="ECO:0000256" key="1">
    <source>
        <dbReference type="ARBA" id="ARBA00022723"/>
    </source>
</evidence>
<dbReference type="OrthoDB" id="436852at2759"/>
<feature type="compositionally biased region" description="Low complexity" evidence="5">
    <location>
        <begin position="81"/>
        <end position="96"/>
    </location>
</feature>
<dbReference type="EMBL" id="NCKV01001425">
    <property type="protein sequence ID" value="RWS28369.1"/>
    <property type="molecule type" value="Genomic_DNA"/>
</dbReference>
<accession>A0A443SLI0</accession>
<dbReference type="Gene3D" id="3.30.40.10">
    <property type="entry name" value="Zinc/RING finger domain, C3HC4 (zinc finger)"/>
    <property type="match status" value="2"/>
</dbReference>
<dbReference type="CDD" id="cd15522">
    <property type="entry name" value="PHD_TAF3"/>
    <property type="match status" value="2"/>
</dbReference>